<reference evidence="1" key="1">
    <citation type="submission" date="2022-04" db="EMBL/GenBank/DDBJ databases">
        <title>A functionally conserved STORR gene fusion in Papaver species that diverged 16.8 million years ago.</title>
        <authorList>
            <person name="Catania T."/>
        </authorList>
    </citation>
    <scope>NUCLEOTIDE SEQUENCE</scope>
    <source>
        <strain evidence="1">S-188037</strain>
    </source>
</reference>
<feature type="non-terminal residue" evidence="1">
    <location>
        <position position="1"/>
    </location>
</feature>
<protein>
    <submittedName>
        <fullName evidence="1">Uncharacterized protein</fullName>
    </submittedName>
</protein>
<dbReference type="AlphaFoldDB" id="A0AAD4X4Y3"/>
<comment type="caution">
    <text evidence="1">The sequence shown here is derived from an EMBL/GenBank/DDBJ whole genome shotgun (WGS) entry which is preliminary data.</text>
</comment>
<keyword evidence="2" id="KW-1185">Reference proteome</keyword>
<gene>
    <name evidence="1" type="ORF">MKW98_016538</name>
</gene>
<organism evidence="1 2">
    <name type="scientific">Papaver atlanticum</name>
    <dbReference type="NCBI Taxonomy" id="357466"/>
    <lineage>
        <taxon>Eukaryota</taxon>
        <taxon>Viridiplantae</taxon>
        <taxon>Streptophyta</taxon>
        <taxon>Embryophyta</taxon>
        <taxon>Tracheophyta</taxon>
        <taxon>Spermatophyta</taxon>
        <taxon>Magnoliopsida</taxon>
        <taxon>Ranunculales</taxon>
        <taxon>Papaveraceae</taxon>
        <taxon>Papaveroideae</taxon>
        <taxon>Papaver</taxon>
    </lineage>
</organism>
<evidence type="ECO:0000313" key="1">
    <source>
        <dbReference type="EMBL" id="KAI3845779.1"/>
    </source>
</evidence>
<dbReference type="Proteomes" id="UP001202328">
    <property type="component" value="Unassembled WGS sequence"/>
</dbReference>
<accession>A0AAD4X4Y3</accession>
<dbReference type="EMBL" id="JAJJMB010016632">
    <property type="protein sequence ID" value="KAI3845779.1"/>
    <property type="molecule type" value="Genomic_DNA"/>
</dbReference>
<sequence length="61" mass="7120">MNKKGQNVGLYIPRSNEGQQGQEFHAFLEDEAWFNLRVSIGSCRSIAFLFEWPVLMREMVN</sequence>
<name>A0AAD4X4Y3_9MAGN</name>
<evidence type="ECO:0000313" key="2">
    <source>
        <dbReference type="Proteomes" id="UP001202328"/>
    </source>
</evidence>
<proteinExistence type="predicted"/>